<sequence>MKEFSALSDQTKIYICCMVVFLICSSYYSYRNYNSMNNQLKIILILLSLGSIFLAYDRFEKNRSFNHLMGNFEMTRGKVLKVFISNKTSLRGGSARNDITYSYLVGSEHYVTKNIENEYIVIPNITPKTNCDYIVIYQKGNPNNSILLLNYPVNSSEDLERYKEIFKDKIPEDAIKQD</sequence>
<gene>
    <name evidence="2" type="ORF">EV142_11013</name>
</gene>
<protein>
    <recommendedName>
        <fullName evidence="4">DUF3592 domain-containing protein</fullName>
    </recommendedName>
</protein>
<accession>A0ABY2ATG5</accession>
<feature type="transmembrane region" description="Helical" evidence="1">
    <location>
        <begin position="42"/>
        <end position="59"/>
    </location>
</feature>
<keyword evidence="1" id="KW-0812">Transmembrane</keyword>
<evidence type="ECO:0000313" key="2">
    <source>
        <dbReference type="EMBL" id="TCN52475.1"/>
    </source>
</evidence>
<evidence type="ECO:0000256" key="1">
    <source>
        <dbReference type="SAM" id="Phobius"/>
    </source>
</evidence>
<keyword evidence="1" id="KW-1133">Transmembrane helix</keyword>
<proteinExistence type="predicted"/>
<dbReference type="Proteomes" id="UP000295270">
    <property type="component" value="Unassembled WGS sequence"/>
</dbReference>
<evidence type="ECO:0008006" key="4">
    <source>
        <dbReference type="Google" id="ProtNLM"/>
    </source>
</evidence>
<reference evidence="2 3" key="1">
    <citation type="journal article" date="2015" name="Stand. Genomic Sci.">
        <title>Genomic Encyclopedia of Bacterial and Archaeal Type Strains, Phase III: the genomes of soil and plant-associated and newly described type strains.</title>
        <authorList>
            <person name="Whitman W.B."/>
            <person name="Woyke T."/>
            <person name="Klenk H.P."/>
            <person name="Zhou Y."/>
            <person name="Lilburn T.G."/>
            <person name="Beck B.J."/>
            <person name="De Vos P."/>
            <person name="Vandamme P."/>
            <person name="Eisen J.A."/>
            <person name="Garrity G."/>
            <person name="Hugenholtz P."/>
            <person name="Kyrpides N.C."/>
        </authorList>
    </citation>
    <scope>NUCLEOTIDE SEQUENCE [LARGE SCALE GENOMIC DNA]</scope>
    <source>
        <strain evidence="2 3">P5626</strain>
    </source>
</reference>
<comment type="caution">
    <text evidence="2">The sequence shown here is derived from an EMBL/GenBank/DDBJ whole genome shotgun (WGS) entry which is preliminary data.</text>
</comment>
<dbReference type="EMBL" id="SLWA01000010">
    <property type="protein sequence ID" value="TCN52475.1"/>
    <property type="molecule type" value="Genomic_DNA"/>
</dbReference>
<name>A0ABY2ATG5_9FLAO</name>
<feature type="transmembrane region" description="Helical" evidence="1">
    <location>
        <begin position="12"/>
        <end position="30"/>
    </location>
</feature>
<keyword evidence="3" id="KW-1185">Reference proteome</keyword>
<dbReference type="RefSeq" id="WP_132037624.1">
    <property type="nucleotide sequence ID" value="NZ_QWDN01000001.1"/>
</dbReference>
<evidence type="ECO:0000313" key="3">
    <source>
        <dbReference type="Proteomes" id="UP000295270"/>
    </source>
</evidence>
<keyword evidence="1" id="KW-0472">Membrane</keyword>
<organism evidence="2 3">
    <name type="scientific">Flavobacterium circumlabens</name>
    <dbReference type="NCBI Taxonomy" id="2133765"/>
    <lineage>
        <taxon>Bacteria</taxon>
        <taxon>Pseudomonadati</taxon>
        <taxon>Bacteroidota</taxon>
        <taxon>Flavobacteriia</taxon>
        <taxon>Flavobacteriales</taxon>
        <taxon>Flavobacteriaceae</taxon>
        <taxon>Flavobacterium</taxon>
    </lineage>
</organism>